<comment type="catalytic activity">
    <reaction evidence="7">
        <text>arsenic triglutathione + 2 [thioredoxin]-dithiol + 2 S-adenosyl-L-methionine + H2O = dimethylarsinous acid + 2 [thioredoxin]-disulfide + 3 glutathione + 2 S-adenosyl-L-homocysteine + 2 H(+)</text>
        <dbReference type="Rhea" id="RHEA:69464"/>
        <dbReference type="Rhea" id="RHEA-COMP:10698"/>
        <dbReference type="Rhea" id="RHEA-COMP:10700"/>
        <dbReference type="ChEBI" id="CHEBI:15377"/>
        <dbReference type="ChEBI" id="CHEBI:15378"/>
        <dbReference type="ChEBI" id="CHEBI:23808"/>
        <dbReference type="ChEBI" id="CHEBI:29950"/>
        <dbReference type="ChEBI" id="CHEBI:50058"/>
        <dbReference type="ChEBI" id="CHEBI:57856"/>
        <dbReference type="ChEBI" id="CHEBI:57925"/>
        <dbReference type="ChEBI" id="CHEBI:59789"/>
        <dbReference type="ChEBI" id="CHEBI:183640"/>
        <dbReference type="EC" id="2.1.1.137"/>
    </reaction>
</comment>
<evidence type="ECO:0000256" key="6">
    <source>
        <dbReference type="ARBA" id="ARBA00047941"/>
    </source>
</evidence>
<dbReference type="GO" id="GO:0030791">
    <property type="term" value="F:arsenite methyltransferase activity"/>
    <property type="evidence" value="ECO:0007669"/>
    <property type="project" value="UniProtKB-EC"/>
</dbReference>
<dbReference type="STRING" id="1448320.A0A319CV65"/>
<dbReference type="InterPro" id="IPR026669">
    <property type="entry name" value="Arsenite_MeTrfase-like"/>
</dbReference>
<dbReference type="GO" id="GO:0032259">
    <property type="term" value="P:methylation"/>
    <property type="evidence" value="ECO:0007669"/>
    <property type="project" value="UniProtKB-KW"/>
</dbReference>
<dbReference type="EMBL" id="KZ826104">
    <property type="protein sequence ID" value="PYH88341.1"/>
    <property type="molecule type" value="Genomic_DNA"/>
</dbReference>
<evidence type="ECO:0000313" key="12">
    <source>
        <dbReference type="Proteomes" id="UP000247810"/>
    </source>
</evidence>
<keyword evidence="11" id="KW-0489">Methyltransferase</keyword>
<comment type="similarity">
    <text evidence="3">Belongs to the methyltransferase superfamily. Arsenite methyltransferase family.</text>
</comment>
<dbReference type="PANTHER" id="PTHR43675:SF8">
    <property type="entry name" value="ARSENITE METHYLTRANSFERASE"/>
    <property type="match status" value="1"/>
</dbReference>
<dbReference type="SUPFAM" id="SSF53335">
    <property type="entry name" value="S-adenosyl-L-methionine-dependent methyltransferases"/>
    <property type="match status" value="1"/>
</dbReference>
<dbReference type="NCBIfam" id="NF008823">
    <property type="entry name" value="PRK11873.1"/>
    <property type="match status" value="1"/>
</dbReference>
<evidence type="ECO:0000256" key="3">
    <source>
        <dbReference type="ARBA" id="ARBA00034487"/>
    </source>
</evidence>
<accession>A0A319CV65</accession>
<feature type="domain" description="Methyltransferase" evidence="10">
    <location>
        <begin position="79"/>
        <end position="228"/>
    </location>
</feature>
<dbReference type="Pfam" id="PF13847">
    <property type="entry name" value="Methyltransf_31"/>
    <property type="match status" value="1"/>
</dbReference>
<comment type="catalytic activity">
    <reaction evidence="6">
        <text>arsenic triglutathione + [thioredoxin]-dithiol + S-adenosyl-L-methionine + 2 H2O = methylarsonous acid + [thioredoxin]-disulfide + 3 glutathione + S-adenosyl-L-homocysteine + H(+)</text>
        <dbReference type="Rhea" id="RHEA:69460"/>
        <dbReference type="Rhea" id="RHEA-COMP:10698"/>
        <dbReference type="Rhea" id="RHEA-COMP:10700"/>
        <dbReference type="ChEBI" id="CHEBI:15377"/>
        <dbReference type="ChEBI" id="CHEBI:15378"/>
        <dbReference type="ChEBI" id="CHEBI:17826"/>
        <dbReference type="ChEBI" id="CHEBI:29950"/>
        <dbReference type="ChEBI" id="CHEBI:50058"/>
        <dbReference type="ChEBI" id="CHEBI:57856"/>
        <dbReference type="ChEBI" id="CHEBI:57925"/>
        <dbReference type="ChEBI" id="CHEBI:59789"/>
        <dbReference type="ChEBI" id="CHEBI:183640"/>
        <dbReference type="EC" id="2.1.1.137"/>
    </reaction>
</comment>
<proteinExistence type="inferred from homology"/>
<evidence type="ECO:0000256" key="8">
    <source>
        <dbReference type="ARBA" id="ARBA00048428"/>
    </source>
</evidence>
<dbReference type="InterPro" id="IPR025714">
    <property type="entry name" value="Methyltranfer_dom"/>
</dbReference>
<reference evidence="11 12" key="1">
    <citation type="submission" date="2018-02" db="EMBL/GenBank/DDBJ databases">
        <title>The genomes of Aspergillus section Nigri reveals drivers in fungal speciation.</title>
        <authorList>
            <consortium name="DOE Joint Genome Institute"/>
            <person name="Vesth T.C."/>
            <person name="Nybo J."/>
            <person name="Theobald S."/>
            <person name="Brandl J."/>
            <person name="Frisvad J.C."/>
            <person name="Nielsen K.F."/>
            <person name="Lyhne E.K."/>
            <person name="Kogle M.E."/>
            <person name="Kuo A."/>
            <person name="Riley R."/>
            <person name="Clum A."/>
            <person name="Nolan M."/>
            <person name="Lipzen A."/>
            <person name="Salamov A."/>
            <person name="Henrissat B."/>
            <person name="Wiebenga A."/>
            <person name="De vries R.P."/>
            <person name="Grigoriev I.V."/>
            <person name="Mortensen U.H."/>
            <person name="Andersen M.R."/>
            <person name="Baker S.E."/>
        </authorList>
    </citation>
    <scope>NUCLEOTIDE SEQUENCE [LARGE SCALE GENOMIC DNA]</scope>
    <source>
        <strain evidence="11 12">CBS 707.79</strain>
    </source>
</reference>
<comment type="catalytic activity">
    <reaction evidence="8">
        <text>arsenic triglutathione + 3 [thioredoxin]-dithiol + 3 S-adenosyl-L-methionine = trimethylarsine + 3 [thioredoxin]-disulfide + 3 glutathione + 3 S-adenosyl-L-homocysteine + 3 H(+)</text>
        <dbReference type="Rhea" id="RHEA:69432"/>
        <dbReference type="Rhea" id="RHEA-COMP:10698"/>
        <dbReference type="Rhea" id="RHEA-COMP:10700"/>
        <dbReference type="ChEBI" id="CHEBI:15378"/>
        <dbReference type="ChEBI" id="CHEBI:27130"/>
        <dbReference type="ChEBI" id="CHEBI:29950"/>
        <dbReference type="ChEBI" id="CHEBI:50058"/>
        <dbReference type="ChEBI" id="CHEBI:57856"/>
        <dbReference type="ChEBI" id="CHEBI:57925"/>
        <dbReference type="ChEBI" id="CHEBI:59789"/>
        <dbReference type="ChEBI" id="CHEBI:183640"/>
        <dbReference type="EC" id="2.1.1.137"/>
    </reaction>
</comment>
<evidence type="ECO:0000256" key="5">
    <source>
        <dbReference type="ARBA" id="ARBA00034545"/>
    </source>
</evidence>
<dbReference type="OrthoDB" id="10017101at2759"/>
<dbReference type="EC" id="2.1.1.137" evidence="4"/>
<protein>
    <recommendedName>
        <fullName evidence="5">Arsenite methyltransferase</fullName>
        <ecNumber evidence="4">2.1.1.137</ecNumber>
    </recommendedName>
</protein>
<keyword evidence="1 11" id="KW-0808">Transferase</keyword>
<evidence type="ECO:0000256" key="4">
    <source>
        <dbReference type="ARBA" id="ARBA00034521"/>
    </source>
</evidence>
<evidence type="ECO:0000259" key="10">
    <source>
        <dbReference type="Pfam" id="PF13847"/>
    </source>
</evidence>
<dbReference type="CDD" id="cd02440">
    <property type="entry name" value="AdoMet_MTases"/>
    <property type="match status" value="1"/>
</dbReference>
<dbReference type="InterPro" id="IPR029063">
    <property type="entry name" value="SAM-dependent_MTases_sf"/>
</dbReference>
<dbReference type="Proteomes" id="UP000247810">
    <property type="component" value="Unassembled WGS sequence"/>
</dbReference>
<evidence type="ECO:0000256" key="2">
    <source>
        <dbReference type="ARBA" id="ARBA00022691"/>
    </source>
</evidence>
<organism evidence="11 12">
    <name type="scientific">Aspergillus ellipticus CBS 707.79</name>
    <dbReference type="NCBI Taxonomy" id="1448320"/>
    <lineage>
        <taxon>Eukaryota</taxon>
        <taxon>Fungi</taxon>
        <taxon>Dikarya</taxon>
        <taxon>Ascomycota</taxon>
        <taxon>Pezizomycotina</taxon>
        <taxon>Eurotiomycetes</taxon>
        <taxon>Eurotiomycetidae</taxon>
        <taxon>Eurotiales</taxon>
        <taxon>Aspergillaceae</taxon>
        <taxon>Aspergillus</taxon>
        <taxon>Aspergillus subgen. Circumdati</taxon>
    </lineage>
</organism>
<evidence type="ECO:0000256" key="7">
    <source>
        <dbReference type="ARBA" id="ARBA00047943"/>
    </source>
</evidence>
<gene>
    <name evidence="11" type="ORF">BO71DRAFT_454127</name>
</gene>
<evidence type="ECO:0000313" key="11">
    <source>
        <dbReference type="EMBL" id="PYH88341.1"/>
    </source>
</evidence>
<feature type="region of interest" description="Disordered" evidence="9">
    <location>
        <begin position="21"/>
        <end position="40"/>
    </location>
</feature>
<keyword evidence="12" id="KW-1185">Reference proteome</keyword>
<sequence length="259" mass="27783">MDLKTVYILYPLHCYPPQNNQTLSSPGAIAQRTRDTRVQQDPEDKIARAFGYSATDLSSLPETANLGLSCGNPVAYANIKEGETILDLGSGGGIDVILAAQKVGSAGKAIGVGMTQDMIELANKNVNAAGLSNTKFIKASIDSIPLPDTRVDCIISNCVINLVPKKDKQNVFREIARILKPDGRVAISDILAKRELPDNIVSNMALYVGCIAGASQVAEYEDYLRRAGFRDILIVDAKSDLNLYKHSSYLGQGSCCGCA</sequence>
<evidence type="ECO:0000256" key="9">
    <source>
        <dbReference type="SAM" id="MobiDB-lite"/>
    </source>
</evidence>
<keyword evidence="2" id="KW-0949">S-adenosyl-L-methionine</keyword>
<dbReference type="PANTHER" id="PTHR43675">
    <property type="entry name" value="ARSENITE METHYLTRANSFERASE"/>
    <property type="match status" value="1"/>
</dbReference>
<dbReference type="VEuPathDB" id="FungiDB:BO71DRAFT_454127"/>
<name>A0A319CV65_9EURO</name>
<evidence type="ECO:0000256" key="1">
    <source>
        <dbReference type="ARBA" id="ARBA00022679"/>
    </source>
</evidence>
<dbReference type="AlphaFoldDB" id="A0A319CV65"/>
<dbReference type="Gene3D" id="3.40.50.150">
    <property type="entry name" value="Vaccinia Virus protein VP39"/>
    <property type="match status" value="1"/>
</dbReference>